<evidence type="ECO:0000313" key="2">
    <source>
        <dbReference type="EMBL" id="SFM50133.1"/>
    </source>
</evidence>
<gene>
    <name evidence="2" type="ORF">SAMN02982985_04267</name>
</gene>
<dbReference type="STRING" id="758825.SAMN02982985_04267"/>
<keyword evidence="3" id="KW-1185">Reference proteome</keyword>
<proteinExistence type="predicted"/>
<dbReference type="EMBL" id="FOTW01000022">
    <property type="protein sequence ID" value="SFM50133.1"/>
    <property type="molecule type" value="Genomic_DNA"/>
</dbReference>
<accession>A0A1I4RDZ8</accession>
<evidence type="ECO:0000313" key="3">
    <source>
        <dbReference type="Proteomes" id="UP000199470"/>
    </source>
</evidence>
<dbReference type="Proteomes" id="UP000199470">
    <property type="component" value="Unassembled WGS sequence"/>
</dbReference>
<evidence type="ECO:0008006" key="4">
    <source>
        <dbReference type="Google" id="ProtNLM"/>
    </source>
</evidence>
<keyword evidence="1" id="KW-0732">Signal</keyword>
<sequence>MHNVLKKAICVAVGTLALAAGANAAPTDDSVIGEGRAPLGAGNAAAIRGAAKQEAVRDAVLKAIKDATALDASEERFAPIVAEVSKQMRDIRVTSEESVGGEFVTRVAVNVDRKQIKNAIRGTDLDKLNDRSFGILMLVDEFLTSTRDLRMPLEELVEMKYDAGSSFRDKSIRASSASASANSAVGYSASVNASQASASKVNGSSQTAVAARSGDESFAAGNRSNVSGSQSSAAALSAKENYAAASNSKSASASINARNVAASSHETASYKKLVKYQDTSKPTSRPLFLNEFSGKLRDYDLRLLDSSMAKGKFFGDKPINLAMLSDSVQMTKFTEFARSKANADFLMVGSATVISGDFNPSTGDMGCVVNAEVKTYATAGGELIASMAESTQASGANIEACAATATQKVARMMAPSFASSTLGYWADRAARGRQYTVEFKGANLTLPMRMAFSKALRDIDGVGAIEKKSDGPEGVTLTLTLKGKGDAMEAVYGAVAGQAAFAGKELDGKAEGELLTLCLTKCGGAEPKAKTKKQ</sequence>
<name>A0A1I4RDZ8_9BURK</name>
<organism evidence="2 3">
    <name type="scientific">Rugamonas rubra</name>
    <dbReference type="NCBI Taxonomy" id="758825"/>
    <lineage>
        <taxon>Bacteria</taxon>
        <taxon>Pseudomonadati</taxon>
        <taxon>Pseudomonadota</taxon>
        <taxon>Betaproteobacteria</taxon>
        <taxon>Burkholderiales</taxon>
        <taxon>Oxalobacteraceae</taxon>
        <taxon>Telluria group</taxon>
        <taxon>Rugamonas</taxon>
    </lineage>
</organism>
<protein>
    <recommendedName>
        <fullName evidence="4">LPP20 lipoprotein</fullName>
    </recommendedName>
</protein>
<reference evidence="2 3" key="1">
    <citation type="submission" date="2016-10" db="EMBL/GenBank/DDBJ databases">
        <authorList>
            <person name="de Groot N.N."/>
        </authorList>
    </citation>
    <scope>NUCLEOTIDE SEQUENCE [LARGE SCALE GENOMIC DNA]</scope>
    <source>
        <strain evidence="2 3">ATCC 43154</strain>
    </source>
</reference>
<feature type="signal peptide" evidence="1">
    <location>
        <begin position="1"/>
        <end position="24"/>
    </location>
</feature>
<evidence type="ECO:0000256" key="1">
    <source>
        <dbReference type="SAM" id="SignalP"/>
    </source>
</evidence>
<dbReference type="AlphaFoldDB" id="A0A1I4RDZ8"/>
<feature type="chain" id="PRO_5011710741" description="LPP20 lipoprotein" evidence="1">
    <location>
        <begin position="25"/>
        <end position="534"/>
    </location>
</feature>